<reference evidence="2 3" key="1">
    <citation type="journal article" date="2018" name="Front. Plant Sci.">
        <title>Red Clover (Trifolium pratense) and Zigzag Clover (T. medium) - A Picture of Genomic Similarities and Differences.</title>
        <authorList>
            <person name="Dluhosova J."/>
            <person name="Istvanek J."/>
            <person name="Nedelnik J."/>
            <person name="Repkova J."/>
        </authorList>
    </citation>
    <scope>NUCLEOTIDE SEQUENCE [LARGE SCALE GENOMIC DNA]</scope>
    <source>
        <strain evidence="3">cv. 10/8</strain>
        <tissue evidence="2">Leaf</tissue>
    </source>
</reference>
<dbReference type="AlphaFoldDB" id="A0A392VZR8"/>
<evidence type="ECO:0000256" key="1">
    <source>
        <dbReference type="SAM" id="MobiDB-lite"/>
    </source>
</evidence>
<feature type="compositionally biased region" description="Basic and acidic residues" evidence="1">
    <location>
        <begin position="26"/>
        <end position="45"/>
    </location>
</feature>
<organism evidence="2 3">
    <name type="scientific">Trifolium medium</name>
    <dbReference type="NCBI Taxonomy" id="97028"/>
    <lineage>
        <taxon>Eukaryota</taxon>
        <taxon>Viridiplantae</taxon>
        <taxon>Streptophyta</taxon>
        <taxon>Embryophyta</taxon>
        <taxon>Tracheophyta</taxon>
        <taxon>Spermatophyta</taxon>
        <taxon>Magnoliopsida</taxon>
        <taxon>eudicotyledons</taxon>
        <taxon>Gunneridae</taxon>
        <taxon>Pentapetalae</taxon>
        <taxon>rosids</taxon>
        <taxon>fabids</taxon>
        <taxon>Fabales</taxon>
        <taxon>Fabaceae</taxon>
        <taxon>Papilionoideae</taxon>
        <taxon>50 kb inversion clade</taxon>
        <taxon>NPAAA clade</taxon>
        <taxon>Hologalegina</taxon>
        <taxon>IRL clade</taxon>
        <taxon>Trifolieae</taxon>
        <taxon>Trifolium</taxon>
    </lineage>
</organism>
<accession>A0A392VZR8</accession>
<dbReference type="Proteomes" id="UP000265520">
    <property type="component" value="Unassembled WGS sequence"/>
</dbReference>
<comment type="caution">
    <text evidence="2">The sequence shown here is derived from an EMBL/GenBank/DDBJ whole genome shotgun (WGS) entry which is preliminary data.</text>
</comment>
<evidence type="ECO:0000313" key="3">
    <source>
        <dbReference type="Proteomes" id="UP000265520"/>
    </source>
</evidence>
<name>A0A392VZR8_9FABA</name>
<protein>
    <submittedName>
        <fullName evidence="2">Uncharacterized protein</fullName>
    </submittedName>
</protein>
<proteinExistence type="predicted"/>
<feature type="region of interest" description="Disordered" evidence="1">
    <location>
        <begin position="1"/>
        <end position="45"/>
    </location>
</feature>
<keyword evidence="3" id="KW-1185">Reference proteome</keyword>
<sequence>MDKRPKSNVLNIKFDISKQANTQRRSGGDEKASQSKGVQCHECEG</sequence>
<feature type="non-terminal residue" evidence="2">
    <location>
        <position position="45"/>
    </location>
</feature>
<dbReference type="EMBL" id="LXQA011291830">
    <property type="protein sequence ID" value="MCI92135.1"/>
    <property type="molecule type" value="Genomic_DNA"/>
</dbReference>
<evidence type="ECO:0000313" key="2">
    <source>
        <dbReference type="EMBL" id="MCI92135.1"/>
    </source>
</evidence>